<dbReference type="HOGENOM" id="CLU_626861_0_0_11"/>
<feature type="region of interest" description="Disordered" evidence="1">
    <location>
        <begin position="286"/>
        <end position="307"/>
    </location>
</feature>
<dbReference type="STRING" id="446470.Snas_4589"/>
<dbReference type="Proteomes" id="UP000000844">
    <property type="component" value="Chromosome"/>
</dbReference>
<gene>
    <name evidence="2" type="ordered locus">Snas_4589</name>
</gene>
<feature type="compositionally biased region" description="Pro residues" evidence="1">
    <location>
        <begin position="68"/>
        <end position="82"/>
    </location>
</feature>
<dbReference type="AlphaFoldDB" id="D3Q6J0"/>
<dbReference type="KEGG" id="sna:Snas_4589"/>
<evidence type="ECO:0000313" key="2">
    <source>
        <dbReference type="EMBL" id="ADD44233.1"/>
    </source>
</evidence>
<protein>
    <submittedName>
        <fullName evidence="2">Putative FHA domain containing protein</fullName>
    </submittedName>
</protein>
<feature type="compositionally biased region" description="Low complexity" evidence="1">
    <location>
        <begin position="83"/>
        <end position="101"/>
    </location>
</feature>
<reference evidence="2 3" key="1">
    <citation type="journal article" date="2009" name="Stand. Genomic Sci.">
        <title>Complete genome sequence of Stackebrandtia nassauensis type strain (LLR-40K-21).</title>
        <authorList>
            <person name="Munk C."/>
            <person name="Lapidus A."/>
            <person name="Copeland A."/>
            <person name="Jando M."/>
            <person name="Mayilraj S."/>
            <person name="Glavina Del Rio T."/>
            <person name="Nolan M."/>
            <person name="Chen F."/>
            <person name="Lucas S."/>
            <person name="Tice H."/>
            <person name="Cheng J.F."/>
            <person name="Han C."/>
            <person name="Detter J.C."/>
            <person name="Bruce D."/>
            <person name="Goodwin L."/>
            <person name="Chain P."/>
            <person name="Pitluck S."/>
            <person name="Goker M."/>
            <person name="Ovchinikova G."/>
            <person name="Pati A."/>
            <person name="Ivanova N."/>
            <person name="Mavromatis K."/>
            <person name="Chen A."/>
            <person name="Palaniappan K."/>
            <person name="Land M."/>
            <person name="Hauser L."/>
            <person name="Chang Y.J."/>
            <person name="Jeffries C.D."/>
            <person name="Bristow J."/>
            <person name="Eisen J.A."/>
            <person name="Markowitz V."/>
            <person name="Hugenholtz P."/>
            <person name="Kyrpides N.C."/>
            <person name="Klenk H.P."/>
        </authorList>
    </citation>
    <scope>NUCLEOTIDE SEQUENCE [LARGE SCALE GENOMIC DNA]</scope>
    <source>
        <strain evidence="3">DSM 44728 / CIP 108903 / NRRL B-16338 / NBRC 102104 / LLR-40K-21</strain>
    </source>
</reference>
<organism evidence="2 3">
    <name type="scientific">Stackebrandtia nassauensis (strain DSM 44728 / CIP 108903 / NRRL B-16338 / NBRC 102104 / LLR-40K-21)</name>
    <dbReference type="NCBI Taxonomy" id="446470"/>
    <lineage>
        <taxon>Bacteria</taxon>
        <taxon>Bacillati</taxon>
        <taxon>Actinomycetota</taxon>
        <taxon>Actinomycetes</taxon>
        <taxon>Glycomycetales</taxon>
        <taxon>Glycomycetaceae</taxon>
        <taxon>Stackebrandtia</taxon>
    </lineage>
</organism>
<name>D3Q6J0_STANL</name>
<proteinExistence type="predicted"/>
<feature type="region of interest" description="Disordered" evidence="1">
    <location>
        <begin position="1"/>
        <end position="224"/>
    </location>
</feature>
<dbReference type="EMBL" id="CP001778">
    <property type="protein sequence ID" value="ADD44233.1"/>
    <property type="molecule type" value="Genomic_DNA"/>
</dbReference>
<evidence type="ECO:0000313" key="3">
    <source>
        <dbReference type="Proteomes" id="UP000000844"/>
    </source>
</evidence>
<dbReference type="eggNOG" id="ENOG5032EM1">
    <property type="taxonomic scope" value="Bacteria"/>
</dbReference>
<accession>D3Q6J0</accession>
<sequence length="437" mass="46779">MVYEPNQHDDNVTPDNMVRSRFGTPRIGKNGSGPSKIPEQYRFSAEQPGTTAEELTIDGDFTSGSGPDAPPPPPRRVSPPPSRRLLSPNNEPPQQAQQQPHPQQPPQPQQPQQPPQPQQQPQHPRQQPPQRPDARHIAPPESPEAAGKRVSRAERRRAAEQSTDEDDYATTHSADLSRIASFLRSTQQEQAEPTPPPPAELDDPHAEEKTSELPTVTPDAPTSTPVLTSEAVLSAVRQVPGVAGARLNEADNKLALEIADGADTDAVHRDVVAVLDSHLGVRARPAKAPVAAVEPEPPREPQRPPKIQQSGRVMLERTQVITSGFESTVEVGLTVNGTRAVGRASGPAVDRHILRSAAEATVDAVGVLVGKNARVVVESATITETGAGRVAVVLVLLLTQAGSEQLAGAAPVDSDRRQAVVHATLQALNRRLETMLT</sequence>
<feature type="compositionally biased region" description="Pro residues" evidence="1">
    <location>
        <begin position="102"/>
        <end position="118"/>
    </location>
</feature>
<feature type="compositionally biased region" description="Basic and acidic residues" evidence="1">
    <location>
        <begin position="1"/>
        <end position="11"/>
    </location>
</feature>
<feature type="compositionally biased region" description="Basic and acidic residues" evidence="1">
    <location>
        <begin position="202"/>
        <end position="211"/>
    </location>
</feature>
<keyword evidence="3" id="KW-1185">Reference proteome</keyword>
<evidence type="ECO:0000256" key="1">
    <source>
        <dbReference type="SAM" id="MobiDB-lite"/>
    </source>
</evidence>